<feature type="domain" description="DUF402" evidence="1">
    <location>
        <begin position="25"/>
        <end position="152"/>
    </location>
</feature>
<dbReference type="EMBL" id="JACCBN010000001">
    <property type="protein sequence ID" value="NYD35264.1"/>
    <property type="molecule type" value="Genomic_DNA"/>
</dbReference>
<dbReference type="InterPro" id="IPR035930">
    <property type="entry name" value="FomD-like_sf"/>
</dbReference>
<dbReference type="PIRSF" id="PIRSF012622">
    <property type="entry name" value="UCP012622"/>
    <property type="match status" value="1"/>
</dbReference>
<dbReference type="RefSeq" id="WP_179793128.1">
    <property type="nucleotide sequence ID" value="NZ_BAABHP010000004.1"/>
</dbReference>
<evidence type="ECO:0000313" key="3">
    <source>
        <dbReference type="Proteomes" id="UP000535890"/>
    </source>
</evidence>
<proteinExistence type="predicted"/>
<dbReference type="InterPro" id="IPR014465">
    <property type="entry name" value="UCP012622"/>
</dbReference>
<dbReference type="SUPFAM" id="SSF159234">
    <property type="entry name" value="FomD-like"/>
    <property type="match status" value="1"/>
</dbReference>
<dbReference type="Proteomes" id="UP000535890">
    <property type="component" value="Unassembled WGS sequence"/>
</dbReference>
<accession>A0A7Y9DTS8</accession>
<dbReference type="AlphaFoldDB" id="A0A7Y9DTS8"/>
<gene>
    <name evidence="2" type="ORF">BJ983_001366</name>
</gene>
<organism evidence="2 3">
    <name type="scientific">Actinomycetospora corticicola</name>
    <dbReference type="NCBI Taxonomy" id="663602"/>
    <lineage>
        <taxon>Bacteria</taxon>
        <taxon>Bacillati</taxon>
        <taxon>Actinomycetota</taxon>
        <taxon>Actinomycetes</taxon>
        <taxon>Pseudonocardiales</taxon>
        <taxon>Pseudonocardiaceae</taxon>
        <taxon>Actinomycetospora</taxon>
    </lineage>
</organism>
<sequence length="170" mass="19087">MALHPPKVETFAVAEYTNTDPKGFVRAVDLYRTTTFGLYLSRPMPDHPSLTHMRSWLLPDLGIRVTDFAFRPGFERQQDFYVDVAGIDRDGDTWTTTDYYLDLVVHTGERTELLDVDEYVEAVAAGVLAREPAERALTTATVTHAGIAQHGHDLDAWLAGHGVTLDWPWS</sequence>
<keyword evidence="3" id="KW-1185">Reference proteome</keyword>
<evidence type="ECO:0000259" key="1">
    <source>
        <dbReference type="Pfam" id="PF04167"/>
    </source>
</evidence>
<comment type="caution">
    <text evidence="2">The sequence shown here is derived from an EMBL/GenBank/DDBJ whole genome shotgun (WGS) entry which is preliminary data.</text>
</comment>
<dbReference type="Pfam" id="PF04167">
    <property type="entry name" value="DUF402"/>
    <property type="match status" value="1"/>
</dbReference>
<evidence type="ECO:0000313" key="2">
    <source>
        <dbReference type="EMBL" id="NYD35264.1"/>
    </source>
</evidence>
<reference evidence="2 3" key="1">
    <citation type="submission" date="2020-07" db="EMBL/GenBank/DDBJ databases">
        <title>Sequencing the genomes of 1000 actinobacteria strains.</title>
        <authorList>
            <person name="Klenk H.-P."/>
        </authorList>
    </citation>
    <scope>NUCLEOTIDE SEQUENCE [LARGE SCALE GENOMIC DNA]</scope>
    <source>
        <strain evidence="2 3">DSM 45772</strain>
    </source>
</reference>
<protein>
    <recommendedName>
        <fullName evidence="1">DUF402 domain-containing protein</fullName>
    </recommendedName>
</protein>
<name>A0A7Y9DTS8_9PSEU</name>
<dbReference type="InterPro" id="IPR007295">
    <property type="entry name" value="DUF402"/>
</dbReference>
<dbReference type="Gene3D" id="2.40.380.10">
    <property type="entry name" value="FomD-like"/>
    <property type="match status" value="1"/>
</dbReference>